<keyword evidence="1" id="KW-0560">Oxidoreductase</keyword>
<dbReference type="SUPFAM" id="SSF140959">
    <property type="entry name" value="Indolic compounds 2,3-dioxygenase-like"/>
    <property type="match status" value="1"/>
</dbReference>
<keyword evidence="1" id="KW-0223">Dioxygenase</keyword>
<protein>
    <submittedName>
        <fullName evidence="1">Tryptophan 2,3-dioxygenase</fullName>
    </submittedName>
</protein>
<dbReference type="Proteomes" id="UP000253517">
    <property type="component" value="Unassembled WGS sequence"/>
</dbReference>
<dbReference type="InterPro" id="IPR037217">
    <property type="entry name" value="Trp/Indoleamine_2_3_dOase-like"/>
</dbReference>
<keyword evidence="2" id="KW-1185">Reference proteome</keyword>
<sequence>MSFILSTFVPYLSHIMEFNEELVDRIEKLSTKYKASGQDLIAFLDGLLYADYLTYWDYIHLDTLLSLQKPRTPIHDETIFIIYHQITELYFKLTLHEINYIVRQKNPDSSELKKSMKRINRYFDALCHSFAIMSEGMDREQFLKFRLALIPASGFQSAQYRKIEICSTWFICLVDKDFRDSMEVRKASIEEMFEYVYWKKGAIIEETGEKTLTLRQFEEKYSDELIRLARSMEGKTLWDVYLHLENEGKADEELKELFREFDENVNVHWPLQHHKSAANYLARRPTDLAATGGTNWQKYLPPRFQKRIFYPSLWTEEEIENWGKSWVKKNFIH</sequence>
<dbReference type="InterPro" id="IPR004981">
    <property type="entry name" value="Trp_2_3_dOase"/>
</dbReference>
<dbReference type="GO" id="GO:0019442">
    <property type="term" value="P:L-tryptophan catabolic process to acetyl-CoA"/>
    <property type="evidence" value="ECO:0007669"/>
    <property type="project" value="TreeGrafter"/>
</dbReference>
<dbReference type="GO" id="GO:0020037">
    <property type="term" value="F:heme binding"/>
    <property type="evidence" value="ECO:0007669"/>
    <property type="project" value="InterPro"/>
</dbReference>
<dbReference type="PANTHER" id="PTHR10138">
    <property type="entry name" value="TRYPTOPHAN 2,3-DIOXYGENASE"/>
    <property type="match status" value="1"/>
</dbReference>
<dbReference type="Pfam" id="PF03301">
    <property type="entry name" value="Trp_dioxygenase"/>
    <property type="match status" value="1"/>
</dbReference>
<accession>A0A369A235</accession>
<dbReference type="GO" id="GO:0004833">
    <property type="term" value="F:L-tryptophan 2,3-dioxygenase activity"/>
    <property type="evidence" value="ECO:0007669"/>
    <property type="project" value="InterPro"/>
</dbReference>
<dbReference type="PANTHER" id="PTHR10138:SF0">
    <property type="entry name" value="TRYPTOPHAN 2,3-DIOXYGENASE"/>
    <property type="match status" value="1"/>
</dbReference>
<name>A0A369A235_9FLAO</name>
<gene>
    <name evidence="1" type="ORF">DES35_10394</name>
</gene>
<dbReference type="Gene3D" id="1.20.58.480">
    <property type="match status" value="1"/>
</dbReference>
<comment type="caution">
    <text evidence="1">The sequence shown here is derived from an EMBL/GenBank/DDBJ whole genome shotgun (WGS) entry which is preliminary data.</text>
</comment>
<dbReference type="EMBL" id="QPJS01000003">
    <property type="protein sequence ID" value="RCX03213.1"/>
    <property type="molecule type" value="Genomic_DNA"/>
</dbReference>
<dbReference type="GO" id="GO:0019441">
    <property type="term" value="P:L-tryptophan catabolic process to kynurenine"/>
    <property type="evidence" value="ECO:0007669"/>
    <property type="project" value="InterPro"/>
</dbReference>
<proteinExistence type="predicted"/>
<evidence type="ECO:0000313" key="2">
    <source>
        <dbReference type="Proteomes" id="UP000253517"/>
    </source>
</evidence>
<reference evidence="1 2" key="1">
    <citation type="submission" date="2018-07" db="EMBL/GenBank/DDBJ databases">
        <title>Genomic Encyclopedia of Type Strains, Phase IV (KMG-IV): sequencing the most valuable type-strain genomes for metagenomic binning, comparative biology and taxonomic classification.</title>
        <authorList>
            <person name="Goeker M."/>
        </authorList>
    </citation>
    <scope>NUCLEOTIDE SEQUENCE [LARGE SCALE GENOMIC DNA]</scope>
    <source>
        <strain evidence="1 2">DSM 21410</strain>
    </source>
</reference>
<dbReference type="GO" id="GO:0046872">
    <property type="term" value="F:metal ion binding"/>
    <property type="evidence" value="ECO:0007669"/>
    <property type="project" value="InterPro"/>
</dbReference>
<organism evidence="1 2">
    <name type="scientific">Schleiferia thermophila</name>
    <dbReference type="NCBI Taxonomy" id="884107"/>
    <lineage>
        <taxon>Bacteria</taxon>
        <taxon>Pseudomonadati</taxon>
        <taxon>Bacteroidota</taxon>
        <taxon>Flavobacteriia</taxon>
        <taxon>Flavobacteriales</taxon>
        <taxon>Schleiferiaceae</taxon>
        <taxon>Schleiferia</taxon>
    </lineage>
</organism>
<evidence type="ECO:0000313" key="1">
    <source>
        <dbReference type="EMBL" id="RCX03213.1"/>
    </source>
</evidence>
<dbReference type="AlphaFoldDB" id="A0A369A235"/>